<feature type="compositionally biased region" description="Polar residues" evidence="1">
    <location>
        <begin position="491"/>
        <end position="501"/>
    </location>
</feature>
<comment type="caution">
    <text evidence="3">The sequence shown here is derived from an EMBL/GenBank/DDBJ whole genome shotgun (WGS) entry which is preliminary data.</text>
</comment>
<organism evidence="3 4">
    <name type="scientific">Cryoendolithus antarcticus</name>
    <dbReference type="NCBI Taxonomy" id="1507870"/>
    <lineage>
        <taxon>Eukaryota</taxon>
        <taxon>Fungi</taxon>
        <taxon>Dikarya</taxon>
        <taxon>Ascomycota</taxon>
        <taxon>Pezizomycotina</taxon>
        <taxon>Dothideomycetes</taxon>
        <taxon>Dothideomycetidae</taxon>
        <taxon>Cladosporiales</taxon>
        <taxon>Cladosporiaceae</taxon>
        <taxon>Cryoendolithus</taxon>
    </lineage>
</organism>
<dbReference type="AlphaFoldDB" id="A0A1V8S725"/>
<feature type="chain" id="PRO_5012370537" evidence="2">
    <location>
        <begin position="24"/>
        <end position="533"/>
    </location>
</feature>
<evidence type="ECO:0000313" key="4">
    <source>
        <dbReference type="Proteomes" id="UP000192596"/>
    </source>
</evidence>
<accession>A0A1V8S725</accession>
<dbReference type="EMBL" id="NAJO01000210">
    <property type="protein sequence ID" value="OQN95064.1"/>
    <property type="molecule type" value="Genomic_DNA"/>
</dbReference>
<evidence type="ECO:0000256" key="2">
    <source>
        <dbReference type="SAM" id="SignalP"/>
    </source>
</evidence>
<feature type="region of interest" description="Disordered" evidence="1">
    <location>
        <begin position="475"/>
        <end position="533"/>
    </location>
</feature>
<evidence type="ECO:0000256" key="1">
    <source>
        <dbReference type="SAM" id="MobiDB-lite"/>
    </source>
</evidence>
<dbReference type="Proteomes" id="UP000192596">
    <property type="component" value="Unassembled WGS sequence"/>
</dbReference>
<evidence type="ECO:0000313" key="3">
    <source>
        <dbReference type="EMBL" id="OQN95064.1"/>
    </source>
</evidence>
<gene>
    <name evidence="3" type="ORF">B0A48_18791</name>
</gene>
<dbReference type="InParanoid" id="A0A1V8S725"/>
<feature type="signal peptide" evidence="2">
    <location>
        <begin position="1"/>
        <end position="23"/>
    </location>
</feature>
<keyword evidence="2" id="KW-0732">Signal</keyword>
<proteinExistence type="predicted"/>
<sequence length="533" mass="55923">MKSIAVFSVAGAVLLTGFAHAAAIRPVSSNHFITIDGKEVSLEPPNDSAEIEARGHHHGHHLTKAQIMFINNLPVINNGTVVERAESPAPSNQFITIDGKEVSLQPPNKRAEALASSNEYITIDGKEVSLEPPTKSAEFPISDNKFITIGGKEMSLEPPATDTSDLASSDASSQVLEKRCLPLCAPVFPVLALLGLLDKKKLHKLGPVREYTIDAKGRLCIESHRPAVGTCFAQRYKGYHHYCPDAARRWASAPVNATGPVQVMTGEMHNGVFTTSPAKPGISGSFKKGPVQVMTGEMHNGVFTTSPAKPGISGSFKKGSYKDGVPGHPIDPATAPQSGFISGARIPGKPGFVSEIGGNGFTFDNDGNPTWSDTEKPVASKPVNGTSSRNETVTVGDQEVHFQNGAATWAATGKPFDGSAMQGGIIKVGGRVVSLDDLMSASFAKDDLPKSDSGKIDPSLKDATAVLPIGDEISKSAKGGTMKLNGLPSAETLSGLDSNNVGAVDNGSELPKADGKTHRKLIPRRAAGSAQES</sequence>
<protein>
    <submittedName>
        <fullName evidence="3">Uncharacterized protein</fullName>
    </submittedName>
</protein>
<reference evidence="4" key="1">
    <citation type="submission" date="2017-03" db="EMBL/GenBank/DDBJ databases">
        <title>Genomes of endolithic fungi from Antarctica.</title>
        <authorList>
            <person name="Coleine C."/>
            <person name="Masonjones S."/>
            <person name="Stajich J.E."/>
        </authorList>
    </citation>
    <scope>NUCLEOTIDE SEQUENCE [LARGE SCALE GENOMIC DNA]</scope>
    <source>
        <strain evidence="4">CCFEE 5527</strain>
    </source>
</reference>
<name>A0A1V8S725_9PEZI</name>
<keyword evidence="4" id="KW-1185">Reference proteome</keyword>
<feature type="region of interest" description="Disordered" evidence="1">
    <location>
        <begin position="367"/>
        <end position="390"/>
    </location>
</feature>